<evidence type="ECO:0000259" key="2">
    <source>
        <dbReference type="Pfam" id="PF06048"/>
    </source>
</evidence>
<evidence type="ECO:0000256" key="1">
    <source>
        <dbReference type="SAM" id="MobiDB-lite"/>
    </source>
</evidence>
<accession>A0ABS8BMA8</accession>
<gene>
    <name evidence="3" type="ORF">LG219_11315</name>
</gene>
<evidence type="ECO:0000313" key="3">
    <source>
        <dbReference type="EMBL" id="MCB5196857.1"/>
    </source>
</evidence>
<comment type="caution">
    <text evidence="3">The sequence shown here is derived from an EMBL/GenBank/DDBJ whole genome shotgun (WGS) entry which is preliminary data.</text>
</comment>
<organism evidence="3 4">
    <name type="scientific">Deefgea salmonis</name>
    <dbReference type="NCBI Taxonomy" id="2875502"/>
    <lineage>
        <taxon>Bacteria</taxon>
        <taxon>Pseudomonadati</taxon>
        <taxon>Pseudomonadota</taxon>
        <taxon>Betaproteobacteria</taxon>
        <taxon>Neisseriales</taxon>
        <taxon>Chitinibacteraceae</taxon>
        <taxon>Deefgea</taxon>
    </lineage>
</organism>
<feature type="compositionally biased region" description="Basic and acidic residues" evidence="1">
    <location>
        <begin position="1"/>
        <end position="10"/>
    </location>
</feature>
<proteinExistence type="predicted"/>
<dbReference type="EMBL" id="JAJAWG010000007">
    <property type="protein sequence ID" value="MCB5196857.1"/>
    <property type="molecule type" value="Genomic_DNA"/>
</dbReference>
<feature type="domain" description="DUF927" evidence="2">
    <location>
        <begin position="51"/>
        <end position="332"/>
    </location>
</feature>
<name>A0ABS8BMA8_9NEIS</name>
<feature type="region of interest" description="Disordered" evidence="1">
    <location>
        <begin position="1"/>
        <end position="44"/>
    </location>
</feature>
<dbReference type="Proteomes" id="UP001198034">
    <property type="component" value="Unassembled WGS sequence"/>
</dbReference>
<keyword evidence="4" id="KW-1185">Reference proteome</keyword>
<evidence type="ECO:0000313" key="4">
    <source>
        <dbReference type="Proteomes" id="UP001198034"/>
    </source>
</evidence>
<protein>
    <submittedName>
        <fullName evidence="3">DUF927 domain-containing protein</fullName>
    </submittedName>
</protein>
<dbReference type="InterPro" id="IPR009270">
    <property type="entry name" value="DUF927"/>
</dbReference>
<dbReference type="Pfam" id="PF06048">
    <property type="entry name" value="DUF927"/>
    <property type="match status" value="1"/>
</dbReference>
<reference evidence="3 4" key="1">
    <citation type="submission" date="2021-10" db="EMBL/GenBank/DDBJ databases">
        <authorList>
            <person name="Chen M."/>
        </authorList>
    </citation>
    <scope>NUCLEOTIDE SEQUENCE [LARGE SCALE GENOMIC DNA]</scope>
    <source>
        <strain evidence="3 4">H3-26</strain>
    </source>
</reference>
<dbReference type="RefSeq" id="WP_226764598.1">
    <property type="nucleotide sequence ID" value="NZ_JAJAWG010000007.1"/>
</dbReference>
<sequence>MSTDLDRLKNPDSVPAVGAEATPDAEEKAAPAKPAKAPRKRAAAKVSGGKFKLNDKGVWFVEDASEDGTDGGDKWLGDFLEIVAQVRDIEESEFAVRVRFKNMDGNIKELTIPREKISSDQSTAVLDSYLSKSGYVFSYAMASKRLLLQYLQAGLNAPRARLVARTGWYQETSAFVLPAEVIGDAGEWLIYDGSLKVPVMAAGAAAAWRDGVSRYAVGNPLLMLTLGAGFAAPLIAWSSIDTGGFHFVGASKKGKSTICDMAASIYGKPNDYRQTWNNTATALEYTTAAFNHLPLLIDEISQAEERGISKAVYALSQGKGKGRGKDTGGLRDLTRWGCFILSNGEEALSNVIKRGGGKVNAGQEVRFIELSADRKSGAFDDLHGFSDASAMCKSMALTANEHHGMIGRDYLNKLAAADRSAFKGLIHDAMDKFKREAVPAGASGQASHVAQYFALCGFAGELATSYGLTGWETGSAWTAAKWMYADWLRGRGGAGDGEDMQIIKQVQHFFEQHGMARFHGWNDEENTTFDEKSAKTLARCGFRKTIELHPDGDTAVKLSDTDFYVFPNSWSNDVLAGVDLKRANKVLLDRGILRPDSKGKPQWSGRIPSSGRTKVRMYVLNAAALMGAYDE</sequence>